<accession>A0A327W2G3</accession>
<dbReference type="InterPro" id="IPR016181">
    <property type="entry name" value="Acyl_CoA_acyltransferase"/>
</dbReference>
<name>A0A327W2G3_9BACT</name>
<dbReference type="Proteomes" id="UP000249819">
    <property type="component" value="Unassembled WGS sequence"/>
</dbReference>
<evidence type="ECO:0000259" key="1">
    <source>
        <dbReference type="PROSITE" id="PS51729"/>
    </source>
</evidence>
<proteinExistence type="predicted"/>
<dbReference type="InterPro" id="IPR045057">
    <property type="entry name" value="Gcn5-rel_NAT"/>
</dbReference>
<comment type="caution">
    <text evidence="2">The sequence shown here is derived from an EMBL/GenBank/DDBJ whole genome shotgun (WGS) entry which is preliminary data.</text>
</comment>
<dbReference type="EMBL" id="QLMA01000004">
    <property type="protein sequence ID" value="RAJ82224.1"/>
    <property type="molecule type" value="Genomic_DNA"/>
</dbReference>
<protein>
    <recommendedName>
        <fullName evidence="1">N-acetyltransferase domain-containing protein</fullName>
    </recommendedName>
</protein>
<dbReference type="PANTHER" id="PTHR31435">
    <property type="entry name" value="PROTEIN NATD1"/>
    <property type="match status" value="1"/>
</dbReference>
<sequence>MLFLWETNSAIMESEDYKVFNNTKEQQLEIQGPEEKATLSYRFYKHNIAFMHTTVPSSMSGHGVGGILARAAFDYAKSLHKPVMVYCPFVASFLEKHPEFRSQLDKTYHA</sequence>
<dbReference type="Gene3D" id="3.40.630.30">
    <property type="match status" value="1"/>
</dbReference>
<dbReference type="AlphaFoldDB" id="A0A327W2G3"/>
<gene>
    <name evidence="2" type="ORF">CLV59_104449</name>
</gene>
<evidence type="ECO:0000313" key="3">
    <source>
        <dbReference type="Proteomes" id="UP000249819"/>
    </source>
</evidence>
<feature type="domain" description="N-acetyltransferase" evidence="1">
    <location>
        <begin position="20"/>
        <end position="105"/>
    </location>
</feature>
<dbReference type="PROSITE" id="PS51729">
    <property type="entry name" value="GNAT_YJDJ"/>
    <property type="match status" value="1"/>
</dbReference>
<organism evidence="2 3">
    <name type="scientific">Chitinophaga dinghuensis</name>
    <dbReference type="NCBI Taxonomy" id="1539050"/>
    <lineage>
        <taxon>Bacteria</taxon>
        <taxon>Pseudomonadati</taxon>
        <taxon>Bacteroidota</taxon>
        <taxon>Chitinophagia</taxon>
        <taxon>Chitinophagales</taxon>
        <taxon>Chitinophagaceae</taxon>
        <taxon>Chitinophaga</taxon>
    </lineage>
</organism>
<reference evidence="2 3" key="1">
    <citation type="submission" date="2018-06" db="EMBL/GenBank/DDBJ databases">
        <title>Genomic Encyclopedia of Archaeal and Bacterial Type Strains, Phase II (KMG-II): from individual species to whole genera.</title>
        <authorList>
            <person name="Goeker M."/>
        </authorList>
    </citation>
    <scope>NUCLEOTIDE SEQUENCE [LARGE SCALE GENOMIC DNA]</scope>
    <source>
        <strain evidence="2 3">DSM 29821</strain>
    </source>
</reference>
<dbReference type="Pfam" id="PF14542">
    <property type="entry name" value="Acetyltransf_CG"/>
    <property type="match status" value="1"/>
</dbReference>
<dbReference type="InterPro" id="IPR031165">
    <property type="entry name" value="GNAT_YJDJ"/>
</dbReference>
<dbReference type="PANTHER" id="PTHR31435:SF9">
    <property type="entry name" value="PROTEIN NATD1"/>
    <property type="match status" value="1"/>
</dbReference>
<keyword evidence="3" id="KW-1185">Reference proteome</keyword>
<evidence type="ECO:0000313" key="2">
    <source>
        <dbReference type="EMBL" id="RAJ82224.1"/>
    </source>
</evidence>
<dbReference type="SUPFAM" id="SSF55729">
    <property type="entry name" value="Acyl-CoA N-acyltransferases (Nat)"/>
    <property type="match status" value="1"/>
</dbReference>